<organism evidence="2 3">
    <name type="scientific">Triticum urartu</name>
    <name type="common">Red wild einkorn</name>
    <name type="synonym">Crithodium urartu</name>
    <dbReference type="NCBI Taxonomy" id="4572"/>
    <lineage>
        <taxon>Eukaryota</taxon>
        <taxon>Viridiplantae</taxon>
        <taxon>Streptophyta</taxon>
        <taxon>Embryophyta</taxon>
        <taxon>Tracheophyta</taxon>
        <taxon>Spermatophyta</taxon>
        <taxon>Magnoliopsida</taxon>
        <taxon>Liliopsida</taxon>
        <taxon>Poales</taxon>
        <taxon>Poaceae</taxon>
        <taxon>BOP clade</taxon>
        <taxon>Pooideae</taxon>
        <taxon>Triticodae</taxon>
        <taxon>Triticeae</taxon>
        <taxon>Triticinae</taxon>
        <taxon>Triticum</taxon>
    </lineage>
</organism>
<keyword evidence="3" id="KW-1185">Reference proteome</keyword>
<dbReference type="EnsemblPlants" id="TuG1812G0100003153.01.T01">
    <property type="protein sequence ID" value="TuG1812G0100003153.01.T01.cds299535"/>
    <property type="gene ID" value="TuG1812G0100003153.01"/>
</dbReference>
<evidence type="ECO:0000313" key="3">
    <source>
        <dbReference type="Proteomes" id="UP000015106"/>
    </source>
</evidence>
<feature type="region of interest" description="Disordered" evidence="1">
    <location>
        <begin position="1"/>
        <end position="39"/>
    </location>
</feature>
<protein>
    <submittedName>
        <fullName evidence="2">Uncharacterized protein</fullName>
    </submittedName>
</protein>
<reference evidence="2" key="2">
    <citation type="submission" date="2018-03" db="EMBL/GenBank/DDBJ databases">
        <title>The Triticum urartu genome reveals the dynamic nature of wheat genome evolution.</title>
        <authorList>
            <person name="Ling H."/>
            <person name="Ma B."/>
            <person name="Shi X."/>
            <person name="Liu H."/>
            <person name="Dong L."/>
            <person name="Sun H."/>
            <person name="Cao Y."/>
            <person name="Gao Q."/>
            <person name="Zheng S."/>
            <person name="Li Y."/>
            <person name="Yu Y."/>
            <person name="Du H."/>
            <person name="Qi M."/>
            <person name="Li Y."/>
            <person name="Yu H."/>
            <person name="Cui Y."/>
            <person name="Wang N."/>
            <person name="Chen C."/>
            <person name="Wu H."/>
            <person name="Zhao Y."/>
            <person name="Zhang J."/>
            <person name="Li Y."/>
            <person name="Zhou W."/>
            <person name="Zhang B."/>
            <person name="Hu W."/>
            <person name="Eijk M."/>
            <person name="Tang J."/>
            <person name="Witsenboer H."/>
            <person name="Zhao S."/>
            <person name="Li Z."/>
            <person name="Zhang A."/>
            <person name="Wang D."/>
            <person name="Liang C."/>
        </authorList>
    </citation>
    <scope>NUCLEOTIDE SEQUENCE [LARGE SCALE GENOMIC DNA]</scope>
    <source>
        <strain evidence="2">cv. G1812</strain>
    </source>
</reference>
<dbReference type="Gramene" id="TuG1812G0100003153.01.T01">
    <property type="protein sequence ID" value="TuG1812G0100003153.01.T01.cds299535"/>
    <property type="gene ID" value="TuG1812G0100003153.01"/>
</dbReference>
<dbReference type="Proteomes" id="UP000015106">
    <property type="component" value="Chromosome 1"/>
</dbReference>
<reference evidence="2" key="3">
    <citation type="submission" date="2022-06" db="UniProtKB">
        <authorList>
            <consortium name="EnsemblPlants"/>
        </authorList>
    </citation>
    <scope>IDENTIFICATION</scope>
</reference>
<evidence type="ECO:0000256" key="1">
    <source>
        <dbReference type="SAM" id="MobiDB-lite"/>
    </source>
</evidence>
<feature type="compositionally biased region" description="Basic residues" evidence="1">
    <location>
        <begin position="1"/>
        <end position="12"/>
    </location>
</feature>
<name>A0A8R7K259_TRIUA</name>
<evidence type="ECO:0000313" key="2">
    <source>
        <dbReference type="EnsemblPlants" id="TuG1812G0100003153.01.T01.cds299535"/>
    </source>
</evidence>
<sequence length="67" mass="7086">MAMAATRRRGRPAARAGPSLSGRASAEATADPDTCPSAQNREASAALAISWASTLRMQWLTPFRAQI</sequence>
<accession>A0A8R7K259</accession>
<dbReference type="AlphaFoldDB" id="A0A8R7K259"/>
<reference evidence="3" key="1">
    <citation type="journal article" date="2013" name="Nature">
        <title>Draft genome of the wheat A-genome progenitor Triticum urartu.</title>
        <authorList>
            <person name="Ling H.Q."/>
            <person name="Zhao S."/>
            <person name="Liu D."/>
            <person name="Wang J."/>
            <person name="Sun H."/>
            <person name="Zhang C."/>
            <person name="Fan H."/>
            <person name="Li D."/>
            <person name="Dong L."/>
            <person name="Tao Y."/>
            <person name="Gao C."/>
            <person name="Wu H."/>
            <person name="Li Y."/>
            <person name="Cui Y."/>
            <person name="Guo X."/>
            <person name="Zheng S."/>
            <person name="Wang B."/>
            <person name="Yu K."/>
            <person name="Liang Q."/>
            <person name="Yang W."/>
            <person name="Lou X."/>
            <person name="Chen J."/>
            <person name="Feng M."/>
            <person name="Jian J."/>
            <person name="Zhang X."/>
            <person name="Luo G."/>
            <person name="Jiang Y."/>
            <person name="Liu J."/>
            <person name="Wang Z."/>
            <person name="Sha Y."/>
            <person name="Zhang B."/>
            <person name="Wu H."/>
            <person name="Tang D."/>
            <person name="Shen Q."/>
            <person name="Xue P."/>
            <person name="Zou S."/>
            <person name="Wang X."/>
            <person name="Liu X."/>
            <person name="Wang F."/>
            <person name="Yang Y."/>
            <person name="An X."/>
            <person name="Dong Z."/>
            <person name="Zhang K."/>
            <person name="Zhang X."/>
            <person name="Luo M.C."/>
            <person name="Dvorak J."/>
            <person name="Tong Y."/>
            <person name="Wang J."/>
            <person name="Yang H."/>
            <person name="Li Z."/>
            <person name="Wang D."/>
            <person name="Zhang A."/>
            <person name="Wang J."/>
        </authorList>
    </citation>
    <scope>NUCLEOTIDE SEQUENCE</scope>
    <source>
        <strain evidence="3">cv. G1812</strain>
    </source>
</reference>
<proteinExistence type="predicted"/>